<organism evidence="1 2">
    <name type="scientific">Sphenostylis stenocarpa</name>
    <dbReference type="NCBI Taxonomy" id="92480"/>
    <lineage>
        <taxon>Eukaryota</taxon>
        <taxon>Viridiplantae</taxon>
        <taxon>Streptophyta</taxon>
        <taxon>Embryophyta</taxon>
        <taxon>Tracheophyta</taxon>
        <taxon>Spermatophyta</taxon>
        <taxon>Magnoliopsida</taxon>
        <taxon>eudicotyledons</taxon>
        <taxon>Gunneridae</taxon>
        <taxon>Pentapetalae</taxon>
        <taxon>rosids</taxon>
        <taxon>fabids</taxon>
        <taxon>Fabales</taxon>
        <taxon>Fabaceae</taxon>
        <taxon>Papilionoideae</taxon>
        <taxon>50 kb inversion clade</taxon>
        <taxon>NPAAA clade</taxon>
        <taxon>indigoferoid/millettioid clade</taxon>
        <taxon>Phaseoleae</taxon>
        <taxon>Sphenostylis</taxon>
    </lineage>
</organism>
<name>A0AA86W4W2_9FABA</name>
<sequence>MLSICGHGGLDEFDVFKVSRVILEAVTGSTDDDNNRDLEMVHLEWKTNLNEKMLQKSFVFRTRSKEVASSTMRSEEYCLQQLQGDDCWKLIAKYAFQDDDPQPNPDCREIGMKIVKKSFRIVSIGADFHGNNSCSFKSLETLHFSYMKGHLPEQVVPLKLGYKFMTVNNFRLPLPGL</sequence>
<proteinExistence type="predicted"/>
<accession>A0AA86W4W2</accession>
<gene>
    <name evidence="1" type="ORF">AYBTSS11_LOCUS30194</name>
</gene>
<reference evidence="1" key="1">
    <citation type="submission" date="2023-10" db="EMBL/GenBank/DDBJ databases">
        <authorList>
            <person name="Domelevo Entfellner J.-B."/>
        </authorList>
    </citation>
    <scope>NUCLEOTIDE SEQUENCE</scope>
</reference>
<dbReference type="InterPro" id="IPR027417">
    <property type="entry name" value="P-loop_NTPase"/>
</dbReference>
<dbReference type="EMBL" id="OY731408">
    <property type="protein sequence ID" value="CAJ1978021.1"/>
    <property type="molecule type" value="Genomic_DNA"/>
</dbReference>
<dbReference type="SUPFAM" id="SSF52540">
    <property type="entry name" value="P-loop containing nucleoside triphosphate hydrolases"/>
    <property type="match status" value="1"/>
</dbReference>
<protein>
    <submittedName>
        <fullName evidence="1">Uncharacterized protein</fullName>
    </submittedName>
</protein>
<evidence type="ECO:0000313" key="1">
    <source>
        <dbReference type="EMBL" id="CAJ1978021.1"/>
    </source>
</evidence>
<dbReference type="Gramene" id="rna-AYBTSS11_LOCUS30194">
    <property type="protein sequence ID" value="CAJ1978021.1"/>
    <property type="gene ID" value="gene-AYBTSS11_LOCUS30194"/>
</dbReference>
<dbReference type="Proteomes" id="UP001189624">
    <property type="component" value="Chromosome 11"/>
</dbReference>
<dbReference type="AlphaFoldDB" id="A0AA86W4W2"/>
<dbReference type="GO" id="GO:0043531">
    <property type="term" value="F:ADP binding"/>
    <property type="evidence" value="ECO:0007669"/>
    <property type="project" value="InterPro"/>
</dbReference>
<keyword evidence="2" id="KW-1185">Reference proteome</keyword>
<evidence type="ECO:0000313" key="2">
    <source>
        <dbReference type="Proteomes" id="UP001189624"/>
    </source>
</evidence>